<keyword evidence="6" id="KW-0411">Iron-sulfur</keyword>
<dbReference type="InterPro" id="IPR009051">
    <property type="entry name" value="Helical_ferredxn"/>
</dbReference>
<keyword evidence="8" id="KW-0812">Transmembrane</keyword>
<keyword evidence="5" id="KW-0408">Iron</keyword>
<sequence>MNSQLNVQTPDNGPIPQGTANQDNNRQWLYPRVVKGRYYRWRTVVAWVLLTALFAGPFLSYDGQPLFLFNILERKFNFFGVTFWPQDFYLVAIGLIAFIVFIALFTVVYGRVFCGWACPQTIFMEMVFRKIEIWIEGDQNARKRLDASPWTTEKLAKKTAKHSIFFLISFAISNTFLAYIVGKDALLAIITDNPANHLAGLAAILLFTGVFYAVFACVREIVCTTICPYGRLQSVLLDKQSMVVTYDDVRGEPRGKVVKNQEWRMKNKEVAIADYSSLPKGDCIDCKLCVQVCPTGIDIRNGIQMECVSCTLCIDACDDVMDKLGRPRGLIRYDSLDGIETRQPWRVTPRMMGYSLVLVFLMSVWVFLLAGRSALDTTILRAPGQLYQRETESGPGHSLISNLYLVELVNKTHQSKPVTFRVDYPGAILRMVQPIANVPADDLTKGMFFILLPEKSIHESSTKLTVEVVSEGVVLDEVKTTFLGPVN</sequence>
<dbReference type="Pfam" id="PF12801">
    <property type="entry name" value="Fer4_5"/>
    <property type="match status" value="1"/>
</dbReference>
<feature type="domain" description="4Fe-4S ferredoxin-type" evidence="9">
    <location>
        <begin position="274"/>
        <end position="302"/>
    </location>
</feature>
<evidence type="ECO:0000256" key="5">
    <source>
        <dbReference type="ARBA" id="ARBA00023004"/>
    </source>
</evidence>
<feature type="transmembrane region" description="Helical" evidence="8">
    <location>
        <begin position="201"/>
        <end position="222"/>
    </location>
</feature>
<organism evidence="10 11">
    <name type="scientific">Spirosoma flavum</name>
    <dbReference type="NCBI Taxonomy" id="2048557"/>
    <lineage>
        <taxon>Bacteria</taxon>
        <taxon>Pseudomonadati</taxon>
        <taxon>Bacteroidota</taxon>
        <taxon>Cytophagia</taxon>
        <taxon>Cytophagales</taxon>
        <taxon>Cytophagaceae</taxon>
        <taxon>Spirosoma</taxon>
    </lineage>
</organism>
<protein>
    <submittedName>
        <fullName evidence="10">Cytochrome c oxidase accessory protein CcoG</fullName>
    </submittedName>
</protein>
<dbReference type="PANTHER" id="PTHR30176:SF3">
    <property type="entry name" value="FERREDOXIN-TYPE PROTEIN NAPH"/>
    <property type="match status" value="1"/>
</dbReference>
<keyword evidence="2" id="KW-0004">4Fe-4S</keyword>
<keyword evidence="1" id="KW-0813">Transport</keyword>
<dbReference type="Pfam" id="PF13746">
    <property type="entry name" value="Fer4_18"/>
    <property type="match status" value="1"/>
</dbReference>
<dbReference type="Proteomes" id="UP001597512">
    <property type="component" value="Unassembled WGS sequence"/>
</dbReference>
<evidence type="ECO:0000256" key="7">
    <source>
        <dbReference type="SAM" id="MobiDB-lite"/>
    </source>
</evidence>
<dbReference type="SUPFAM" id="SSF54862">
    <property type="entry name" value="4Fe-4S ferredoxins"/>
    <property type="match status" value="1"/>
</dbReference>
<feature type="region of interest" description="Disordered" evidence="7">
    <location>
        <begin position="1"/>
        <end position="23"/>
    </location>
</feature>
<feature type="transmembrane region" description="Helical" evidence="8">
    <location>
        <begin position="351"/>
        <end position="371"/>
    </location>
</feature>
<evidence type="ECO:0000259" key="9">
    <source>
        <dbReference type="PROSITE" id="PS51379"/>
    </source>
</evidence>
<evidence type="ECO:0000313" key="11">
    <source>
        <dbReference type="Proteomes" id="UP001597512"/>
    </source>
</evidence>
<evidence type="ECO:0000313" key="10">
    <source>
        <dbReference type="EMBL" id="MFD2933484.1"/>
    </source>
</evidence>
<evidence type="ECO:0000256" key="6">
    <source>
        <dbReference type="ARBA" id="ARBA00023014"/>
    </source>
</evidence>
<reference evidence="11" key="1">
    <citation type="journal article" date="2019" name="Int. J. Syst. Evol. Microbiol.">
        <title>The Global Catalogue of Microorganisms (GCM) 10K type strain sequencing project: providing services to taxonomists for standard genome sequencing and annotation.</title>
        <authorList>
            <consortium name="The Broad Institute Genomics Platform"/>
            <consortium name="The Broad Institute Genome Sequencing Center for Infectious Disease"/>
            <person name="Wu L."/>
            <person name="Ma J."/>
        </authorList>
    </citation>
    <scope>NUCLEOTIDE SEQUENCE [LARGE SCALE GENOMIC DNA]</scope>
    <source>
        <strain evidence="11">KCTC 52490</strain>
    </source>
</reference>
<feature type="transmembrane region" description="Helical" evidence="8">
    <location>
        <begin position="88"/>
        <end position="109"/>
    </location>
</feature>
<evidence type="ECO:0000256" key="1">
    <source>
        <dbReference type="ARBA" id="ARBA00022448"/>
    </source>
</evidence>
<accession>A0ABW6AHK0</accession>
<evidence type="ECO:0000256" key="4">
    <source>
        <dbReference type="ARBA" id="ARBA00022982"/>
    </source>
</evidence>
<keyword evidence="4" id="KW-0249">Electron transport</keyword>
<dbReference type="RefSeq" id="WP_381497885.1">
    <property type="nucleotide sequence ID" value="NZ_JBHUOM010000002.1"/>
</dbReference>
<feature type="transmembrane region" description="Helical" evidence="8">
    <location>
        <begin position="164"/>
        <end position="181"/>
    </location>
</feature>
<name>A0ABW6AHK0_9BACT</name>
<dbReference type="Gene3D" id="2.60.40.10">
    <property type="entry name" value="Immunoglobulins"/>
    <property type="match status" value="1"/>
</dbReference>
<dbReference type="InterPro" id="IPR051684">
    <property type="entry name" value="Electron_Trans/Redox"/>
</dbReference>
<gene>
    <name evidence="10" type="primary">ccoG</name>
    <name evidence="10" type="ORF">ACFS25_06800</name>
</gene>
<dbReference type="EMBL" id="JBHUOM010000002">
    <property type="protein sequence ID" value="MFD2933484.1"/>
    <property type="molecule type" value="Genomic_DNA"/>
</dbReference>
<keyword evidence="11" id="KW-1185">Reference proteome</keyword>
<dbReference type="Gene3D" id="1.10.1060.10">
    <property type="entry name" value="Alpha-helical ferredoxin"/>
    <property type="match status" value="1"/>
</dbReference>
<dbReference type="InterPro" id="IPR017896">
    <property type="entry name" value="4Fe4S_Fe-S-bd"/>
</dbReference>
<evidence type="ECO:0000256" key="8">
    <source>
        <dbReference type="SAM" id="Phobius"/>
    </source>
</evidence>
<dbReference type="PROSITE" id="PS51379">
    <property type="entry name" value="4FE4S_FER_2"/>
    <property type="match status" value="1"/>
</dbReference>
<dbReference type="NCBIfam" id="TIGR02745">
    <property type="entry name" value="ccoG_rdxA_fixG"/>
    <property type="match status" value="1"/>
</dbReference>
<keyword evidence="8" id="KW-1133">Transmembrane helix</keyword>
<dbReference type="InterPro" id="IPR013783">
    <property type="entry name" value="Ig-like_fold"/>
</dbReference>
<proteinExistence type="predicted"/>
<dbReference type="Pfam" id="PF11614">
    <property type="entry name" value="FixG_C"/>
    <property type="match status" value="1"/>
</dbReference>
<dbReference type="InterPro" id="IPR014116">
    <property type="entry name" value="Cyt_c_oxidase_cbb3_FixG"/>
</dbReference>
<feature type="compositionally biased region" description="Polar residues" evidence="7">
    <location>
        <begin position="1"/>
        <end position="11"/>
    </location>
</feature>
<dbReference type="InterPro" id="IPR017900">
    <property type="entry name" value="4Fe4S_Fe_S_CS"/>
</dbReference>
<comment type="caution">
    <text evidence="10">The sequence shown here is derived from an EMBL/GenBank/DDBJ whole genome shotgun (WGS) entry which is preliminary data.</text>
</comment>
<dbReference type="InterPro" id="IPR032879">
    <property type="entry name" value="FixG_C"/>
</dbReference>
<keyword evidence="8" id="KW-0472">Membrane</keyword>
<feature type="transmembrane region" description="Helical" evidence="8">
    <location>
        <begin position="39"/>
        <end position="59"/>
    </location>
</feature>
<dbReference type="PANTHER" id="PTHR30176">
    <property type="entry name" value="FERREDOXIN-TYPE PROTEIN NAPH"/>
    <property type="match status" value="1"/>
</dbReference>
<evidence type="ECO:0000256" key="2">
    <source>
        <dbReference type="ARBA" id="ARBA00022485"/>
    </source>
</evidence>
<keyword evidence="3" id="KW-0479">Metal-binding</keyword>
<dbReference type="PROSITE" id="PS00198">
    <property type="entry name" value="4FE4S_FER_1"/>
    <property type="match status" value="1"/>
</dbReference>
<evidence type="ECO:0000256" key="3">
    <source>
        <dbReference type="ARBA" id="ARBA00022723"/>
    </source>
</evidence>